<dbReference type="PIRSF" id="PIRSF006060">
    <property type="entry name" value="AA_transporter"/>
    <property type="match status" value="1"/>
</dbReference>
<accession>A0ABP5DWD2</accession>
<gene>
    <name evidence="8" type="ORF">GCM10009799_11340</name>
</gene>
<feature type="transmembrane region" description="Helical" evidence="7">
    <location>
        <begin position="33"/>
        <end position="52"/>
    </location>
</feature>
<keyword evidence="3 7" id="KW-0812">Transmembrane</keyword>
<name>A0ABP5DWD2_9ACTN</name>
<evidence type="ECO:0000256" key="3">
    <source>
        <dbReference type="ARBA" id="ARBA00022692"/>
    </source>
</evidence>
<evidence type="ECO:0000313" key="9">
    <source>
        <dbReference type="Proteomes" id="UP001501585"/>
    </source>
</evidence>
<feature type="transmembrane region" description="Helical" evidence="7">
    <location>
        <begin position="239"/>
        <end position="265"/>
    </location>
</feature>
<evidence type="ECO:0000256" key="5">
    <source>
        <dbReference type="ARBA" id="ARBA00023136"/>
    </source>
</evidence>
<evidence type="ECO:0000256" key="1">
    <source>
        <dbReference type="ARBA" id="ARBA00004141"/>
    </source>
</evidence>
<evidence type="ECO:0000256" key="4">
    <source>
        <dbReference type="ARBA" id="ARBA00022989"/>
    </source>
</evidence>
<feature type="transmembrane region" description="Helical" evidence="7">
    <location>
        <begin position="323"/>
        <end position="346"/>
    </location>
</feature>
<dbReference type="InterPro" id="IPR002293">
    <property type="entry name" value="AA/rel_permease1"/>
</dbReference>
<feature type="region of interest" description="Disordered" evidence="6">
    <location>
        <begin position="486"/>
        <end position="512"/>
    </location>
</feature>
<feature type="transmembrane region" description="Helical" evidence="7">
    <location>
        <begin position="400"/>
        <end position="420"/>
    </location>
</feature>
<keyword evidence="9" id="KW-1185">Reference proteome</keyword>
<evidence type="ECO:0000256" key="6">
    <source>
        <dbReference type="SAM" id="MobiDB-lite"/>
    </source>
</evidence>
<protein>
    <submittedName>
        <fullName evidence="8">Amino acid permease</fullName>
    </submittedName>
</protein>
<dbReference type="RefSeq" id="WP_344099799.1">
    <property type="nucleotide sequence ID" value="NZ_BAAAPC010000004.1"/>
</dbReference>
<feature type="transmembrane region" description="Helical" evidence="7">
    <location>
        <begin position="432"/>
        <end position="451"/>
    </location>
</feature>
<dbReference type="Proteomes" id="UP001501585">
    <property type="component" value="Unassembled WGS sequence"/>
</dbReference>
<dbReference type="Pfam" id="PF13520">
    <property type="entry name" value="AA_permease_2"/>
    <property type="match status" value="1"/>
</dbReference>
<sequence>MSILRSLARTKSIEQSIRDTDEPGHQLKKDLNGFDLIIFGIGVIIGTGIFVVTGRQAAENAGPAIVLAFLIAGLVCGLAAMCYAEFASTVPVAGSAYTFGYAALGEFLAWIIGWDLILEFTLAASVVAVGWSGYASDLSGIPTSFDVGGWTVNAGAILIVIVLGVLSTLGTKLSGRVSMVIVAIKVGIVLLIIGVGAFYVKAANWTPFIPAPHAVPAQETSIGHEPLTHVVFGLEPSQYGLWGVITAASVVFFAFIGFDVVATTAEETKKPKRDMPIGIFGSLIIVTLLYMAVSAVITGMRPYAELDTPAPLAEAFRAVGADWAGSIISLGGVIGITTVILVLMMGQARVGFAMSRDGLLPRGLSKSHPRFGTPYVMNIVTTVVVAVLAGLVPIGTLEEMVNIGTLFAFVIVSIGVIVLRRSRPDLPRAFRAPWVPVLPIIAALACAWLMVNLTVDTWIRFLVWMAVGVVIYLAYGMRNSRVGRAEREGAATPEPVGSGPTASTGGAGGTGG</sequence>
<comment type="caution">
    <text evidence="8">The sequence shown here is derived from an EMBL/GenBank/DDBJ whole genome shotgun (WGS) entry which is preliminary data.</text>
</comment>
<dbReference type="PANTHER" id="PTHR43243">
    <property type="entry name" value="INNER MEMBRANE TRANSPORTER YGJI-RELATED"/>
    <property type="match status" value="1"/>
</dbReference>
<feature type="transmembrane region" description="Helical" evidence="7">
    <location>
        <begin position="107"/>
        <end position="130"/>
    </location>
</feature>
<proteinExistence type="predicted"/>
<feature type="transmembrane region" description="Helical" evidence="7">
    <location>
        <begin position="64"/>
        <end position="86"/>
    </location>
</feature>
<organism evidence="8 9">
    <name type="scientific">Nocardiopsis rhodophaea</name>
    <dbReference type="NCBI Taxonomy" id="280238"/>
    <lineage>
        <taxon>Bacteria</taxon>
        <taxon>Bacillati</taxon>
        <taxon>Actinomycetota</taxon>
        <taxon>Actinomycetes</taxon>
        <taxon>Streptosporangiales</taxon>
        <taxon>Nocardiopsidaceae</taxon>
        <taxon>Nocardiopsis</taxon>
    </lineage>
</organism>
<evidence type="ECO:0000256" key="7">
    <source>
        <dbReference type="SAM" id="Phobius"/>
    </source>
</evidence>
<dbReference type="Gene3D" id="1.20.1740.10">
    <property type="entry name" value="Amino acid/polyamine transporter I"/>
    <property type="match status" value="1"/>
</dbReference>
<feature type="transmembrane region" description="Helical" evidence="7">
    <location>
        <begin position="150"/>
        <end position="170"/>
    </location>
</feature>
<feature type="transmembrane region" description="Helical" evidence="7">
    <location>
        <begin position="375"/>
        <end position="394"/>
    </location>
</feature>
<keyword evidence="2" id="KW-0813">Transport</keyword>
<feature type="transmembrane region" description="Helical" evidence="7">
    <location>
        <begin position="177"/>
        <end position="200"/>
    </location>
</feature>
<dbReference type="PANTHER" id="PTHR43243:SF4">
    <property type="entry name" value="CATIONIC AMINO ACID TRANSPORTER 4"/>
    <property type="match status" value="1"/>
</dbReference>
<keyword evidence="5 7" id="KW-0472">Membrane</keyword>
<keyword evidence="4 7" id="KW-1133">Transmembrane helix</keyword>
<evidence type="ECO:0000256" key="2">
    <source>
        <dbReference type="ARBA" id="ARBA00022448"/>
    </source>
</evidence>
<reference evidence="9" key="1">
    <citation type="journal article" date="2019" name="Int. J. Syst. Evol. Microbiol.">
        <title>The Global Catalogue of Microorganisms (GCM) 10K type strain sequencing project: providing services to taxonomists for standard genome sequencing and annotation.</title>
        <authorList>
            <consortium name="The Broad Institute Genomics Platform"/>
            <consortium name="The Broad Institute Genome Sequencing Center for Infectious Disease"/>
            <person name="Wu L."/>
            <person name="Ma J."/>
        </authorList>
    </citation>
    <scope>NUCLEOTIDE SEQUENCE [LARGE SCALE GENOMIC DNA]</scope>
    <source>
        <strain evidence="9">JCM 15313</strain>
    </source>
</reference>
<feature type="transmembrane region" description="Helical" evidence="7">
    <location>
        <begin position="457"/>
        <end position="475"/>
    </location>
</feature>
<feature type="transmembrane region" description="Helical" evidence="7">
    <location>
        <begin position="277"/>
        <end position="303"/>
    </location>
</feature>
<comment type="subcellular location">
    <subcellularLocation>
        <location evidence="1">Membrane</location>
        <topology evidence="1">Multi-pass membrane protein</topology>
    </subcellularLocation>
</comment>
<evidence type="ECO:0000313" key="8">
    <source>
        <dbReference type="EMBL" id="GAA1987474.1"/>
    </source>
</evidence>
<dbReference type="EMBL" id="BAAAPC010000004">
    <property type="protein sequence ID" value="GAA1987474.1"/>
    <property type="molecule type" value="Genomic_DNA"/>
</dbReference>